<keyword evidence="1" id="KW-0614">Plasmid</keyword>
<name>A0A7R7MZ55_MYCIT</name>
<proteinExistence type="predicted"/>
<organism evidence="1 2">
    <name type="scientific">Mycobacterium intracellulare</name>
    <dbReference type="NCBI Taxonomy" id="1767"/>
    <lineage>
        <taxon>Bacteria</taxon>
        <taxon>Bacillati</taxon>
        <taxon>Actinomycetota</taxon>
        <taxon>Actinomycetes</taxon>
        <taxon>Mycobacteriales</taxon>
        <taxon>Mycobacteriaceae</taxon>
        <taxon>Mycobacterium</taxon>
        <taxon>Mycobacterium avium complex (MAC)</taxon>
    </lineage>
</organism>
<geneLocation type="plasmid" evidence="1 2">
    <name>pM018</name>
</geneLocation>
<dbReference type="RefSeq" id="WP_020188733.1">
    <property type="nucleotide sequence ID" value="NZ_AP024256.1"/>
</dbReference>
<gene>
    <name evidence="1" type="ORF">MINTM018_52500</name>
</gene>
<protein>
    <submittedName>
        <fullName evidence="1">Uncharacterized protein</fullName>
    </submittedName>
</protein>
<reference evidence="1 2" key="1">
    <citation type="submission" date="2020-12" db="EMBL/GenBank/DDBJ databases">
        <title>Genome sequence of clinical Mycobacterium intracellulare strains.</title>
        <authorList>
            <person name="Tateishi Y."/>
            <person name="Matsumoto S."/>
            <person name="Fukushima Y."/>
            <person name="Nakajima C."/>
            <person name="Suzuki Y."/>
        </authorList>
    </citation>
    <scope>NUCLEOTIDE SEQUENCE [LARGE SCALE GENOMIC DNA]</scope>
    <source>
        <strain evidence="1 2">M018</strain>
        <plasmid evidence="1 2">pM018</plasmid>
    </source>
</reference>
<dbReference type="AlphaFoldDB" id="A0A7R7MZ55"/>
<evidence type="ECO:0000313" key="1">
    <source>
        <dbReference type="EMBL" id="BCP02481.1"/>
    </source>
</evidence>
<dbReference type="EMBL" id="AP024256">
    <property type="protein sequence ID" value="BCP02481.1"/>
    <property type="molecule type" value="Genomic_DNA"/>
</dbReference>
<evidence type="ECO:0000313" key="2">
    <source>
        <dbReference type="Proteomes" id="UP000595205"/>
    </source>
</evidence>
<dbReference type="Proteomes" id="UP000595205">
    <property type="component" value="Plasmid pM018"/>
</dbReference>
<accession>A0A7R7MZ55</accession>
<sequence>MKYAVRYPRSGIHLCPFGKQQAETIWLLALRNGVDAKIATSTDGKVWVF</sequence>